<gene>
    <name evidence="1" type="ORF">FK220_005640</name>
</gene>
<organism evidence="1 2">
    <name type="scientific">Pelagihabitans pacificus</name>
    <dbReference type="NCBI Taxonomy" id="2696054"/>
    <lineage>
        <taxon>Bacteria</taxon>
        <taxon>Pseudomonadati</taxon>
        <taxon>Bacteroidota</taxon>
        <taxon>Flavobacteriia</taxon>
        <taxon>Flavobacteriales</taxon>
        <taxon>Flavobacteriaceae</taxon>
        <taxon>Pelagihabitans</taxon>
    </lineage>
</organism>
<name>A0A967AWD7_9FLAO</name>
<sequence length="206" mass="22527">MPKRFFFLLILAFHFGQAQKVVKKSIVHPGISLISIDAHNCFDILVETVDKSEMMVEAKIDGEYNDDLMLNLKEEGSTLTVAAAFLPSFVNPNDKLSAHKVVSIALHIQIPQYKNVTLYGTSCNVVVSGNYRNLDVSLSDGQCTLDQVAESAEVITQSGDIFVLGSGARIIANSKYGFVENNQIPKGDNSYILNTVTGDIHLSTTE</sequence>
<proteinExistence type="predicted"/>
<reference evidence="1" key="2">
    <citation type="submission" date="2020-03" db="EMBL/GenBank/DDBJ databases">
        <title>Flavobacteriaceae bacterium strain TP-CH-4, a member of the family Flavobacteriaceae isolated from a deep-sea seamount.</title>
        <authorList>
            <person name="Zhang D.-C."/>
        </authorList>
    </citation>
    <scope>NUCLEOTIDE SEQUENCE</scope>
    <source>
        <strain evidence="1">TP-CH-4</strain>
    </source>
</reference>
<dbReference type="AlphaFoldDB" id="A0A967AWD7"/>
<dbReference type="EMBL" id="VIKU02000001">
    <property type="protein sequence ID" value="NHF58812.1"/>
    <property type="molecule type" value="Genomic_DNA"/>
</dbReference>
<accession>A0A967AWD7</accession>
<reference evidence="1" key="1">
    <citation type="submission" date="2019-07" db="EMBL/GenBank/DDBJ databases">
        <authorList>
            <person name="De-Chao Zhang Q."/>
        </authorList>
    </citation>
    <scope>NUCLEOTIDE SEQUENCE</scope>
    <source>
        <strain evidence="1">TP-CH-4</strain>
    </source>
</reference>
<evidence type="ECO:0000313" key="2">
    <source>
        <dbReference type="Proteomes" id="UP000707206"/>
    </source>
</evidence>
<evidence type="ECO:0000313" key="1">
    <source>
        <dbReference type="EMBL" id="NHF58812.1"/>
    </source>
</evidence>
<dbReference type="Proteomes" id="UP000707206">
    <property type="component" value="Unassembled WGS sequence"/>
</dbReference>
<dbReference type="RefSeq" id="WP_152573282.1">
    <property type="nucleotide sequence ID" value="NZ_VIKU02000001.1"/>
</dbReference>
<comment type="caution">
    <text evidence="1">The sequence shown here is derived from an EMBL/GenBank/DDBJ whole genome shotgun (WGS) entry which is preliminary data.</text>
</comment>
<keyword evidence="2" id="KW-1185">Reference proteome</keyword>
<protein>
    <submittedName>
        <fullName evidence="1">Uncharacterized protein</fullName>
    </submittedName>
</protein>